<keyword evidence="3 5" id="KW-0863">Zinc-finger</keyword>
<evidence type="ECO:0000256" key="3">
    <source>
        <dbReference type="ARBA" id="ARBA00022771"/>
    </source>
</evidence>
<keyword evidence="4" id="KW-0862">Zinc</keyword>
<feature type="domain" description="C2H2-type" evidence="7">
    <location>
        <begin position="404"/>
        <end position="431"/>
    </location>
</feature>
<evidence type="ECO:0000256" key="2">
    <source>
        <dbReference type="ARBA" id="ARBA00022737"/>
    </source>
</evidence>
<evidence type="ECO:0000256" key="1">
    <source>
        <dbReference type="ARBA" id="ARBA00022723"/>
    </source>
</evidence>
<reference evidence="9" key="1">
    <citation type="submission" date="2025-08" db="UniProtKB">
        <authorList>
            <consortium name="RefSeq"/>
        </authorList>
    </citation>
    <scope>IDENTIFICATION</scope>
</reference>
<feature type="compositionally biased region" description="Polar residues" evidence="6">
    <location>
        <begin position="204"/>
        <end position="214"/>
    </location>
</feature>
<evidence type="ECO:0000256" key="5">
    <source>
        <dbReference type="PROSITE-ProRule" id="PRU00042"/>
    </source>
</evidence>
<sequence>MPLHVRLKSPAPNTTKCRYCDLVPATRAEYNRHLATAHDVPAHECRDCRRRFRSQFALSKHACDSEPPPTSSSEENKCYLCAQVFASAAAVRTHVCSPEPRRGTASASVLVVLTQQCNFCEERFASKWALATHKCPYDDSLELNRCYICRDTFASAAAVAAHACVGPRNKRASAAAGALPEKHARRRPSAAEGRADVAEGATAAVTSPTDSQATEEASDDDDDDDDDDDAVAMGDDDERDAEGRSLPLVITGMRQVTEDSLWQCGRCGLIMTPEGQKHHACSDSVGMDADANYRCPKCAAAYTRRDNRNRHVWRNHLQAAYYSCDVCFRCCDSKPELEAHIADAHGIGVSPLLPPPPPAASATGVASGSGATRTQIECAVCYATCSSQHGLDVHMRRHSGEKPHRCAICSSTFTSGHNLTVHMRLHTGERPFTCELCGLTFTHRQSLKRHYNRHKMSSQSHNWQCALCKLEFVSPEALATHTRENHADSFLNNNSNASNIIVNNNNNNNNDDNN</sequence>
<keyword evidence="8" id="KW-1185">Reference proteome</keyword>
<evidence type="ECO:0000313" key="8">
    <source>
        <dbReference type="Proteomes" id="UP000695022"/>
    </source>
</evidence>
<feature type="domain" description="C2H2-type" evidence="7">
    <location>
        <begin position="432"/>
        <end position="459"/>
    </location>
</feature>
<dbReference type="InterPro" id="IPR036236">
    <property type="entry name" value="Znf_C2H2_sf"/>
</dbReference>
<dbReference type="SUPFAM" id="SSF57667">
    <property type="entry name" value="beta-beta-alpha zinc fingers"/>
    <property type="match status" value="2"/>
</dbReference>
<keyword evidence="1" id="KW-0479">Metal-binding</keyword>
<accession>A0ABM1F9N2</accession>
<feature type="non-terminal residue" evidence="9">
    <location>
        <position position="514"/>
    </location>
</feature>
<protein>
    <submittedName>
        <fullName evidence="9">Zinc finger protein 658B-like</fullName>
    </submittedName>
</protein>
<feature type="compositionally biased region" description="Acidic residues" evidence="6">
    <location>
        <begin position="216"/>
        <end position="240"/>
    </location>
</feature>
<name>A0ABM1F9N2_PRICU</name>
<evidence type="ECO:0000313" key="9">
    <source>
        <dbReference type="RefSeq" id="XP_014681153.1"/>
    </source>
</evidence>
<keyword evidence="2" id="KW-0677">Repeat</keyword>
<evidence type="ECO:0000256" key="4">
    <source>
        <dbReference type="ARBA" id="ARBA00022833"/>
    </source>
</evidence>
<dbReference type="Gene3D" id="3.30.160.60">
    <property type="entry name" value="Classic Zinc Finger"/>
    <property type="match status" value="5"/>
</dbReference>
<feature type="domain" description="C2H2-type" evidence="7">
    <location>
        <begin position="376"/>
        <end position="403"/>
    </location>
</feature>
<dbReference type="InterPro" id="IPR013087">
    <property type="entry name" value="Znf_C2H2_type"/>
</dbReference>
<feature type="compositionally biased region" description="Low complexity" evidence="6">
    <location>
        <begin position="492"/>
        <end position="514"/>
    </location>
</feature>
<organism evidence="8 9">
    <name type="scientific">Priapulus caudatus</name>
    <name type="common">Priapulid worm</name>
    <dbReference type="NCBI Taxonomy" id="37621"/>
    <lineage>
        <taxon>Eukaryota</taxon>
        <taxon>Metazoa</taxon>
        <taxon>Ecdysozoa</taxon>
        <taxon>Scalidophora</taxon>
        <taxon>Priapulida</taxon>
        <taxon>Priapulimorpha</taxon>
        <taxon>Priapulimorphida</taxon>
        <taxon>Priapulidae</taxon>
        <taxon>Priapulus</taxon>
    </lineage>
</organism>
<evidence type="ECO:0000256" key="6">
    <source>
        <dbReference type="SAM" id="MobiDB-lite"/>
    </source>
</evidence>
<evidence type="ECO:0000259" key="7">
    <source>
        <dbReference type="PROSITE" id="PS50157"/>
    </source>
</evidence>
<dbReference type="Proteomes" id="UP000695022">
    <property type="component" value="Unplaced"/>
</dbReference>
<dbReference type="PROSITE" id="PS50157">
    <property type="entry name" value="ZINC_FINGER_C2H2_2"/>
    <property type="match status" value="3"/>
</dbReference>
<dbReference type="PANTHER" id="PTHR24379:SF121">
    <property type="entry name" value="C2H2-TYPE DOMAIN-CONTAINING PROTEIN"/>
    <property type="match status" value="1"/>
</dbReference>
<proteinExistence type="predicted"/>
<dbReference type="Pfam" id="PF00096">
    <property type="entry name" value="zf-C2H2"/>
    <property type="match status" value="2"/>
</dbReference>
<dbReference type="PANTHER" id="PTHR24379">
    <property type="entry name" value="KRAB AND ZINC FINGER DOMAIN-CONTAINING"/>
    <property type="match status" value="1"/>
</dbReference>
<feature type="region of interest" description="Disordered" evidence="6">
    <location>
        <begin position="489"/>
        <end position="514"/>
    </location>
</feature>
<feature type="region of interest" description="Disordered" evidence="6">
    <location>
        <begin position="175"/>
        <end position="245"/>
    </location>
</feature>
<gene>
    <name evidence="9" type="primary">LOC106821031</name>
</gene>
<dbReference type="PROSITE" id="PS00028">
    <property type="entry name" value="ZINC_FINGER_C2H2_1"/>
    <property type="match status" value="6"/>
</dbReference>
<dbReference type="RefSeq" id="XP_014681153.1">
    <property type="nucleotide sequence ID" value="XM_014825667.1"/>
</dbReference>
<dbReference type="GeneID" id="106821031"/>
<dbReference type="SMART" id="SM00355">
    <property type="entry name" value="ZnF_C2H2"/>
    <property type="match status" value="9"/>
</dbReference>